<name>A0A132A9D1_SARSC</name>
<accession>A0A132A9D1</accession>
<gene>
    <name evidence="1" type="ORF">QR98_0060030</name>
</gene>
<sequence>MAKKGMDVRELRSKVDKLKQLQKQNNHWNNIIVKESTETRYVDVKLIAVRGILSSKCSIMAV</sequence>
<protein>
    <submittedName>
        <fullName evidence="1">Uncharacterized protein</fullName>
    </submittedName>
</protein>
<evidence type="ECO:0000313" key="2">
    <source>
        <dbReference type="Proteomes" id="UP000616769"/>
    </source>
</evidence>
<evidence type="ECO:0000313" key="1">
    <source>
        <dbReference type="EMBL" id="KPM07507.1"/>
    </source>
</evidence>
<reference evidence="1 2" key="1">
    <citation type="journal article" date="2015" name="Parasit. Vectors">
        <title>Draft genome of the scabies mite.</title>
        <authorList>
            <person name="Rider S.D.Jr."/>
            <person name="Morgan M.S."/>
            <person name="Arlian L.G."/>
        </authorList>
    </citation>
    <scope>NUCLEOTIDE SEQUENCE [LARGE SCALE GENOMIC DNA]</scope>
    <source>
        <strain evidence="1">Arlian Lab</strain>
    </source>
</reference>
<proteinExistence type="predicted"/>
<dbReference type="AlphaFoldDB" id="A0A132A9D1"/>
<organism evidence="1 2">
    <name type="scientific">Sarcoptes scabiei</name>
    <name type="common">Itch mite</name>
    <name type="synonym">Acarus scabiei</name>
    <dbReference type="NCBI Taxonomy" id="52283"/>
    <lineage>
        <taxon>Eukaryota</taxon>
        <taxon>Metazoa</taxon>
        <taxon>Ecdysozoa</taxon>
        <taxon>Arthropoda</taxon>
        <taxon>Chelicerata</taxon>
        <taxon>Arachnida</taxon>
        <taxon>Acari</taxon>
        <taxon>Acariformes</taxon>
        <taxon>Sarcoptiformes</taxon>
        <taxon>Astigmata</taxon>
        <taxon>Psoroptidia</taxon>
        <taxon>Sarcoptoidea</taxon>
        <taxon>Sarcoptidae</taxon>
        <taxon>Sarcoptinae</taxon>
        <taxon>Sarcoptes</taxon>
    </lineage>
</organism>
<dbReference type="VEuPathDB" id="VectorBase:SSCA005255"/>
<dbReference type="EMBL" id="JXLN01011622">
    <property type="protein sequence ID" value="KPM07507.1"/>
    <property type="molecule type" value="Genomic_DNA"/>
</dbReference>
<dbReference type="Proteomes" id="UP000616769">
    <property type="component" value="Unassembled WGS sequence"/>
</dbReference>
<comment type="caution">
    <text evidence="1">The sequence shown here is derived from an EMBL/GenBank/DDBJ whole genome shotgun (WGS) entry which is preliminary data.</text>
</comment>